<sequence>MPSVWTNSLTNVYQLRLESHWRLLISIHLVHISQRSNCQGCGYDTAKCHEENDGNACLLVFTTGEEPYRGYSASLANNGWSTSLPVHDQNPVNGGIVTAVSPPPPWRHVATALGGPDKPASAVPEKALC</sequence>
<organism evidence="1">
    <name type="scientific">Mesocestoides corti</name>
    <name type="common">Flatworm</name>
    <dbReference type="NCBI Taxonomy" id="53468"/>
    <lineage>
        <taxon>Eukaryota</taxon>
        <taxon>Metazoa</taxon>
        <taxon>Spiralia</taxon>
        <taxon>Lophotrochozoa</taxon>
        <taxon>Platyhelminthes</taxon>
        <taxon>Cestoda</taxon>
        <taxon>Eucestoda</taxon>
        <taxon>Cyclophyllidea</taxon>
        <taxon>Mesocestoididae</taxon>
        <taxon>Mesocestoides</taxon>
    </lineage>
</organism>
<dbReference type="WBParaSite" id="MCU_006866-RA">
    <property type="protein sequence ID" value="MCU_006866-RA"/>
    <property type="gene ID" value="MCU_006866"/>
</dbReference>
<protein>
    <submittedName>
        <fullName evidence="1">BHLH domain-containing protein</fullName>
    </submittedName>
</protein>
<accession>A0A5K3FAS6</accession>
<reference evidence="1" key="1">
    <citation type="submission" date="2019-11" db="UniProtKB">
        <authorList>
            <consortium name="WormBaseParasite"/>
        </authorList>
    </citation>
    <scope>IDENTIFICATION</scope>
</reference>
<evidence type="ECO:0000313" key="1">
    <source>
        <dbReference type="WBParaSite" id="MCU_006866-RA"/>
    </source>
</evidence>
<name>A0A5K3FAS6_MESCO</name>
<proteinExistence type="predicted"/>
<dbReference type="AlphaFoldDB" id="A0A5K3FAS6"/>